<organism evidence="2 3">
    <name type="scientific">Brachionus plicatilis</name>
    <name type="common">Marine rotifer</name>
    <name type="synonym">Brachionus muelleri</name>
    <dbReference type="NCBI Taxonomy" id="10195"/>
    <lineage>
        <taxon>Eukaryota</taxon>
        <taxon>Metazoa</taxon>
        <taxon>Spiralia</taxon>
        <taxon>Gnathifera</taxon>
        <taxon>Rotifera</taxon>
        <taxon>Eurotatoria</taxon>
        <taxon>Monogononta</taxon>
        <taxon>Pseudotrocha</taxon>
        <taxon>Ploima</taxon>
        <taxon>Brachionidae</taxon>
        <taxon>Brachionus</taxon>
    </lineage>
</organism>
<evidence type="ECO:0000313" key="3">
    <source>
        <dbReference type="Proteomes" id="UP000276133"/>
    </source>
</evidence>
<dbReference type="AlphaFoldDB" id="A0A3M7PC21"/>
<sequence length="62" mass="7068">MNRNMLHHSSMDGSSIDFQYFSPIARLAKTKIKNSIFIGFVIAFGLFSNYLNPLPLMVWSIS</sequence>
<protein>
    <submittedName>
        <fullName evidence="2">Uncharacterized protein</fullName>
    </submittedName>
</protein>
<keyword evidence="1" id="KW-0472">Membrane</keyword>
<dbReference type="EMBL" id="REGN01012292">
    <property type="protein sequence ID" value="RMZ96247.1"/>
    <property type="molecule type" value="Genomic_DNA"/>
</dbReference>
<evidence type="ECO:0000313" key="2">
    <source>
        <dbReference type="EMBL" id="RMZ96247.1"/>
    </source>
</evidence>
<proteinExistence type="predicted"/>
<evidence type="ECO:0000256" key="1">
    <source>
        <dbReference type="SAM" id="Phobius"/>
    </source>
</evidence>
<reference evidence="2 3" key="1">
    <citation type="journal article" date="2018" name="Sci. Rep.">
        <title>Genomic signatures of local adaptation to the degree of environmental predictability in rotifers.</title>
        <authorList>
            <person name="Franch-Gras L."/>
            <person name="Hahn C."/>
            <person name="Garcia-Roger E.M."/>
            <person name="Carmona M.J."/>
            <person name="Serra M."/>
            <person name="Gomez A."/>
        </authorList>
    </citation>
    <scope>NUCLEOTIDE SEQUENCE [LARGE SCALE GENOMIC DNA]</scope>
    <source>
        <strain evidence="2">HYR1</strain>
    </source>
</reference>
<feature type="transmembrane region" description="Helical" evidence="1">
    <location>
        <begin position="36"/>
        <end position="61"/>
    </location>
</feature>
<accession>A0A3M7PC21</accession>
<keyword evidence="1" id="KW-0812">Transmembrane</keyword>
<name>A0A3M7PC21_BRAPC</name>
<keyword evidence="3" id="KW-1185">Reference proteome</keyword>
<keyword evidence="1" id="KW-1133">Transmembrane helix</keyword>
<gene>
    <name evidence="2" type="ORF">BpHYR1_025491</name>
</gene>
<dbReference type="Proteomes" id="UP000276133">
    <property type="component" value="Unassembled WGS sequence"/>
</dbReference>
<comment type="caution">
    <text evidence="2">The sequence shown here is derived from an EMBL/GenBank/DDBJ whole genome shotgun (WGS) entry which is preliminary data.</text>
</comment>